<dbReference type="AlphaFoldDB" id="Q02DC1"/>
<sequence>MASETCRGTENLKRLRTYLAEAVLAGTSGEIKGYAIGAEAFGKFEHSDPQSDSTVRGQARGLLHLRRHRRSGPDHLLEGAIPGVFRAGRSGSGGGSSRGSRRCGSGGRLPAVCGNRGGGDSVPGAAFALADEVADQPGAVDAGVGAALASAGGQSDSAGAGTEQYGLISMLPGFHAGFVFVVGTGCAEADWAAAEYVTTPKYVRELVATCGCLRASYRRRIRR</sequence>
<gene>
    <name evidence="1" type="ordered locus">Acid_1305</name>
</gene>
<reference evidence="1" key="1">
    <citation type="submission" date="2006-10" db="EMBL/GenBank/DDBJ databases">
        <title>Complete sequence of Solibacter usitatus Ellin6076.</title>
        <authorList>
            <consortium name="US DOE Joint Genome Institute"/>
            <person name="Copeland A."/>
            <person name="Lucas S."/>
            <person name="Lapidus A."/>
            <person name="Barry K."/>
            <person name="Detter J.C."/>
            <person name="Glavina del Rio T."/>
            <person name="Hammon N."/>
            <person name="Israni S."/>
            <person name="Dalin E."/>
            <person name="Tice H."/>
            <person name="Pitluck S."/>
            <person name="Thompson L.S."/>
            <person name="Brettin T."/>
            <person name="Bruce D."/>
            <person name="Han C."/>
            <person name="Tapia R."/>
            <person name="Gilna P."/>
            <person name="Schmutz J."/>
            <person name="Larimer F."/>
            <person name="Land M."/>
            <person name="Hauser L."/>
            <person name="Kyrpides N."/>
            <person name="Mikhailova N."/>
            <person name="Janssen P.H."/>
            <person name="Kuske C.R."/>
            <person name="Richardson P."/>
        </authorList>
    </citation>
    <scope>NUCLEOTIDE SEQUENCE</scope>
    <source>
        <strain evidence="1">Ellin6076</strain>
    </source>
</reference>
<evidence type="ECO:0000313" key="1">
    <source>
        <dbReference type="EMBL" id="ABJ82299.1"/>
    </source>
</evidence>
<accession>Q02DC1</accession>
<name>Q02DC1_SOLUE</name>
<proteinExistence type="predicted"/>
<dbReference type="HOGENOM" id="CLU_1239463_0_0_0"/>
<organism evidence="1">
    <name type="scientific">Solibacter usitatus (strain Ellin6076)</name>
    <dbReference type="NCBI Taxonomy" id="234267"/>
    <lineage>
        <taxon>Bacteria</taxon>
        <taxon>Pseudomonadati</taxon>
        <taxon>Acidobacteriota</taxon>
        <taxon>Terriglobia</taxon>
        <taxon>Bryobacterales</taxon>
        <taxon>Solibacteraceae</taxon>
        <taxon>Candidatus Solibacter</taxon>
    </lineage>
</organism>
<dbReference type="KEGG" id="sus:Acid_1305"/>
<protein>
    <submittedName>
        <fullName evidence="1">Uncharacterized protein</fullName>
    </submittedName>
</protein>
<dbReference type="InParanoid" id="Q02DC1"/>
<dbReference type="EMBL" id="CP000473">
    <property type="protein sequence ID" value="ABJ82299.1"/>
    <property type="molecule type" value="Genomic_DNA"/>
</dbReference>